<dbReference type="GeneID" id="18797782"/>
<dbReference type="Proteomes" id="UP000053927">
    <property type="component" value="Unassembled WGS sequence"/>
</dbReference>
<reference evidence="3" key="1">
    <citation type="journal article" date="2012" name="Science">
        <title>The Paleozoic origin of enzymatic lignin decomposition reconstructed from 31 fungal genomes.</title>
        <authorList>
            <person name="Floudas D."/>
            <person name="Binder M."/>
            <person name="Riley R."/>
            <person name="Barry K."/>
            <person name="Blanchette R.A."/>
            <person name="Henrissat B."/>
            <person name="Martinez A.T."/>
            <person name="Otillar R."/>
            <person name="Spatafora J.W."/>
            <person name="Yadav J.S."/>
            <person name="Aerts A."/>
            <person name="Benoit I."/>
            <person name="Boyd A."/>
            <person name="Carlson A."/>
            <person name="Copeland A."/>
            <person name="Coutinho P.M."/>
            <person name="de Vries R.P."/>
            <person name="Ferreira P."/>
            <person name="Findley K."/>
            <person name="Foster B."/>
            <person name="Gaskell J."/>
            <person name="Glotzer D."/>
            <person name="Gorecki P."/>
            <person name="Heitman J."/>
            <person name="Hesse C."/>
            <person name="Hori C."/>
            <person name="Igarashi K."/>
            <person name="Jurgens J.A."/>
            <person name="Kallen N."/>
            <person name="Kersten P."/>
            <person name="Kohler A."/>
            <person name="Kuees U."/>
            <person name="Kumar T.K.A."/>
            <person name="Kuo A."/>
            <person name="LaButti K."/>
            <person name="Larrondo L.F."/>
            <person name="Lindquist E."/>
            <person name="Ling A."/>
            <person name="Lombard V."/>
            <person name="Lucas S."/>
            <person name="Lundell T."/>
            <person name="Martin R."/>
            <person name="McLaughlin D.J."/>
            <person name="Morgenstern I."/>
            <person name="Morin E."/>
            <person name="Murat C."/>
            <person name="Nagy L.G."/>
            <person name="Nolan M."/>
            <person name="Ohm R.A."/>
            <person name="Patyshakuliyeva A."/>
            <person name="Rokas A."/>
            <person name="Ruiz-Duenas F.J."/>
            <person name="Sabat G."/>
            <person name="Salamov A."/>
            <person name="Samejima M."/>
            <person name="Schmutz J."/>
            <person name="Slot J.C."/>
            <person name="St John F."/>
            <person name="Stenlid J."/>
            <person name="Sun H."/>
            <person name="Sun S."/>
            <person name="Syed K."/>
            <person name="Tsang A."/>
            <person name="Wiebenga A."/>
            <person name="Young D."/>
            <person name="Pisabarro A."/>
            <person name="Eastwood D.C."/>
            <person name="Martin F."/>
            <person name="Cullen D."/>
            <person name="Grigoriev I.V."/>
            <person name="Hibbett D.S."/>
        </authorList>
    </citation>
    <scope>NUCLEOTIDE SEQUENCE [LARGE SCALE GENOMIC DNA]</scope>
    <source>
        <strain evidence="3">FP-91666</strain>
    </source>
</reference>
<feature type="compositionally biased region" description="Acidic residues" evidence="1">
    <location>
        <begin position="352"/>
        <end position="378"/>
    </location>
</feature>
<evidence type="ECO:0000313" key="3">
    <source>
        <dbReference type="Proteomes" id="UP000053927"/>
    </source>
</evidence>
<dbReference type="EMBL" id="JH687406">
    <property type="protein sequence ID" value="EIM79310.1"/>
    <property type="molecule type" value="Genomic_DNA"/>
</dbReference>
<evidence type="ECO:0000256" key="1">
    <source>
        <dbReference type="SAM" id="MobiDB-lite"/>
    </source>
</evidence>
<dbReference type="eggNOG" id="ENOG502SXZ4">
    <property type="taxonomic scope" value="Eukaryota"/>
</dbReference>
<sequence>MSAIIGGWIGKLFLPSPASRLPSAPGFPPQPLRLTTPTATDQGSTSTKRSRNAAISALDKLRKEFVGDVGCFLTGYSCISLEVAHLVNPVRKKGEEAEVTKHLTTVLGITRQQGNFSLDSIENLVLLYPPYHRHLDVYATYALTLSEHSLQAVIQILNATNQKWEDLTEIYTENPPPRTIDWLDPVLSRLNYDIIILHPSFFLLPDQPLIALEQHSPRTYRLWQVTGGELRHWQAPDSDPYPPFCYTSRNHPDKTVNPFLLILNAASKLEYHRRHYSFDNLTERQRRLADLTLEAYTLIYYRPPLFAVKLAEGMYTTVPPAVSPLLALASTSRDANDSGGTPFGGGAGIDRMEEDENEDDEEERNDSDSESDSEELSTDEVYGIVTKIEDPRTTLDERKELGLLLLSGGRSYRPLPILSGMELSAEPGLIGGEGEGS</sequence>
<keyword evidence="3" id="KW-1185">Reference proteome</keyword>
<dbReference type="OrthoDB" id="3216537at2759"/>
<feature type="region of interest" description="Disordered" evidence="1">
    <location>
        <begin position="21"/>
        <end position="50"/>
    </location>
</feature>
<organism evidence="2 3">
    <name type="scientific">Stereum hirsutum (strain FP-91666)</name>
    <name type="common">White-rot fungus</name>
    <dbReference type="NCBI Taxonomy" id="721885"/>
    <lineage>
        <taxon>Eukaryota</taxon>
        <taxon>Fungi</taxon>
        <taxon>Dikarya</taxon>
        <taxon>Basidiomycota</taxon>
        <taxon>Agaricomycotina</taxon>
        <taxon>Agaricomycetes</taxon>
        <taxon>Russulales</taxon>
        <taxon>Stereaceae</taxon>
        <taxon>Stereum</taxon>
    </lineage>
</organism>
<proteinExistence type="predicted"/>
<evidence type="ECO:0000313" key="2">
    <source>
        <dbReference type="EMBL" id="EIM79310.1"/>
    </source>
</evidence>
<gene>
    <name evidence="2" type="ORF">STEHIDRAFT_126542</name>
</gene>
<feature type="region of interest" description="Disordered" evidence="1">
    <location>
        <begin position="331"/>
        <end position="390"/>
    </location>
</feature>
<protein>
    <submittedName>
        <fullName evidence="2">Uncharacterized protein</fullName>
    </submittedName>
</protein>
<accession>R7RWU5</accession>
<feature type="compositionally biased region" description="Polar residues" evidence="1">
    <location>
        <begin position="33"/>
        <end position="47"/>
    </location>
</feature>
<dbReference type="AlphaFoldDB" id="R7RWU5"/>
<dbReference type="KEGG" id="shs:STEHIDRAFT_126542"/>
<dbReference type="RefSeq" id="XP_007311608.1">
    <property type="nucleotide sequence ID" value="XM_007311546.1"/>
</dbReference>
<name>R7RWU5_STEHR</name>